<organism evidence="1 2">
    <name type="scientific">Duganella sacchari</name>
    <dbReference type="NCBI Taxonomy" id="551987"/>
    <lineage>
        <taxon>Bacteria</taxon>
        <taxon>Pseudomonadati</taxon>
        <taxon>Pseudomonadota</taxon>
        <taxon>Betaproteobacteria</taxon>
        <taxon>Burkholderiales</taxon>
        <taxon>Oxalobacteraceae</taxon>
        <taxon>Telluria group</taxon>
        <taxon>Duganella</taxon>
    </lineage>
</organism>
<dbReference type="Proteomes" id="UP000184339">
    <property type="component" value="Unassembled WGS sequence"/>
</dbReference>
<reference evidence="2" key="1">
    <citation type="submission" date="2016-11" db="EMBL/GenBank/DDBJ databases">
        <authorList>
            <person name="Varghese N."/>
            <person name="Submissions S."/>
        </authorList>
    </citation>
    <scope>NUCLEOTIDE SEQUENCE [LARGE SCALE GENOMIC DNA]</scope>
    <source>
        <strain evidence="2">Sac-22</strain>
    </source>
</reference>
<dbReference type="EMBL" id="FRCX01000008">
    <property type="protein sequence ID" value="SHN35928.1"/>
    <property type="molecule type" value="Genomic_DNA"/>
</dbReference>
<sequence length="33" mass="3790">MLVNNGGYSLPELVTPFELMENSYETLWRKNSG</sequence>
<name>A0A1M7QVI1_9BURK</name>
<gene>
    <name evidence="1" type="ORF">SAMN05192549_108108</name>
</gene>
<protein>
    <submittedName>
        <fullName evidence="1">Uncharacterized protein</fullName>
    </submittedName>
</protein>
<accession>A0A1M7QVI1</accession>
<evidence type="ECO:0000313" key="1">
    <source>
        <dbReference type="EMBL" id="SHN35928.1"/>
    </source>
</evidence>
<proteinExistence type="predicted"/>
<dbReference type="AlphaFoldDB" id="A0A1M7QVI1"/>
<evidence type="ECO:0000313" key="2">
    <source>
        <dbReference type="Proteomes" id="UP000184339"/>
    </source>
</evidence>
<dbReference type="STRING" id="551987.SAMN05192549_108108"/>
<keyword evidence="2" id="KW-1185">Reference proteome</keyword>